<keyword evidence="1" id="KW-0812">Transmembrane</keyword>
<keyword evidence="1" id="KW-0472">Membrane</keyword>
<protein>
    <submittedName>
        <fullName evidence="3">Uncharacterized protein</fullName>
    </submittedName>
</protein>
<organism evidence="3 4">
    <name type="scientific">Thelohanellus kitauei</name>
    <name type="common">Myxosporean</name>
    <dbReference type="NCBI Taxonomy" id="669202"/>
    <lineage>
        <taxon>Eukaryota</taxon>
        <taxon>Metazoa</taxon>
        <taxon>Cnidaria</taxon>
        <taxon>Myxozoa</taxon>
        <taxon>Myxosporea</taxon>
        <taxon>Bivalvulida</taxon>
        <taxon>Platysporina</taxon>
        <taxon>Myxobolidae</taxon>
        <taxon>Thelohanellus</taxon>
    </lineage>
</organism>
<reference evidence="3 4" key="1">
    <citation type="journal article" date="2014" name="Genome Biol. Evol.">
        <title>The genome of the myxosporean Thelohanellus kitauei shows adaptations to nutrient acquisition within its fish host.</title>
        <authorList>
            <person name="Yang Y."/>
            <person name="Xiong J."/>
            <person name="Zhou Z."/>
            <person name="Huo F."/>
            <person name="Miao W."/>
            <person name="Ran C."/>
            <person name="Liu Y."/>
            <person name="Zhang J."/>
            <person name="Feng J."/>
            <person name="Wang M."/>
            <person name="Wang M."/>
            <person name="Wang L."/>
            <person name="Yao B."/>
        </authorList>
    </citation>
    <scope>NUCLEOTIDE SEQUENCE [LARGE SCALE GENOMIC DNA]</scope>
    <source>
        <strain evidence="3">Wuqing</strain>
    </source>
</reference>
<dbReference type="EMBL" id="JWZT01002660">
    <property type="protein sequence ID" value="KII68950.1"/>
    <property type="molecule type" value="Genomic_DNA"/>
</dbReference>
<proteinExistence type="predicted"/>
<evidence type="ECO:0000256" key="2">
    <source>
        <dbReference type="SAM" id="SignalP"/>
    </source>
</evidence>
<evidence type="ECO:0000313" key="4">
    <source>
        <dbReference type="Proteomes" id="UP000031668"/>
    </source>
</evidence>
<keyword evidence="2" id="KW-0732">Signal</keyword>
<feature type="signal peptide" evidence="2">
    <location>
        <begin position="1"/>
        <end position="19"/>
    </location>
</feature>
<evidence type="ECO:0000313" key="3">
    <source>
        <dbReference type="EMBL" id="KII68950.1"/>
    </source>
</evidence>
<dbReference type="Proteomes" id="UP000031668">
    <property type="component" value="Unassembled WGS sequence"/>
</dbReference>
<feature type="transmembrane region" description="Helical" evidence="1">
    <location>
        <begin position="240"/>
        <end position="262"/>
    </location>
</feature>
<keyword evidence="1" id="KW-1133">Transmembrane helix</keyword>
<accession>A0A0C2MXP7</accession>
<evidence type="ECO:0000256" key="1">
    <source>
        <dbReference type="SAM" id="Phobius"/>
    </source>
</evidence>
<comment type="caution">
    <text evidence="3">The sequence shown here is derived from an EMBL/GenBank/DDBJ whole genome shotgun (WGS) entry which is preliminary data.</text>
</comment>
<sequence>MLVYPLAILLTQLISSGLSEDPFKKTLNLNNKEISVEFDGYVEFSISRYNYRFTLENDKAVYEHTAITLFDFNSKGTELNIKFENTNSGAWCKIDCESSDRETELVIGACQISMKTGTNNPVHTYSISHKFRLRKIYQFGVGYYSITFKIDEIGEQFFGSTITSFVIGFIDFSEKCEFKNNDYVYLNAKFGTQNLVTPCRSKTEKWFVMEYPSLTAIPVIKDWDSDPKLDAFGFWTTRNIIIIFTVLMIVAISIIIILVCLWKRFLS</sequence>
<keyword evidence="4" id="KW-1185">Reference proteome</keyword>
<dbReference type="AlphaFoldDB" id="A0A0C2MXP7"/>
<gene>
    <name evidence="3" type="ORF">RF11_01428</name>
</gene>
<name>A0A0C2MXP7_THEKT</name>
<feature type="chain" id="PRO_5002152634" evidence="2">
    <location>
        <begin position="20"/>
        <end position="267"/>
    </location>
</feature>